<sequence length="333" mass="37860">MQITRVDAAGDRLMLHYRTEVIIRRDLAAVIQRFAQQQPASFAAFQTHYTNAQIISQGEVRTIDILTWMSKDIPPAVNTAMVKLQTYLHEEAFLRHDLAVLKLRELNTNDWTADHKYAVARHSRAKFGFETKGAGMATLALRHQDQGKHLLQYLRAGLDARVIRVNDASISSRYGAQSWHDSVEGKMDKWITAVVRYLNEQLHAAKLLATQFSQNVVPAGENATQLSLDKAKHALKLTNFTEDGEQFNSLIFAMKKQRDEMKHRQALLKGLIKCRTILESIEEEIKEAEDASDEDRLATLAARKKLKDDKADIYIAKIENELGPRVGWDWVLG</sequence>
<evidence type="ECO:0000313" key="2">
    <source>
        <dbReference type="EMBL" id="TKA43184.1"/>
    </source>
</evidence>
<evidence type="ECO:0000313" key="3">
    <source>
        <dbReference type="Proteomes" id="UP000310066"/>
    </source>
</evidence>
<dbReference type="Proteomes" id="UP000310066">
    <property type="component" value="Unassembled WGS sequence"/>
</dbReference>
<dbReference type="EMBL" id="NAJP01000020">
    <property type="protein sequence ID" value="TKA43184.1"/>
    <property type="molecule type" value="Genomic_DNA"/>
</dbReference>
<keyword evidence="1" id="KW-0175">Coiled coil</keyword>
<reference evidence="2 3" key="1">
    <citation type="submission" date="2017-03" db="EMBL/GenBank/DDBJ databases">
        <title>Genomes of endolithic fungi from Antarctica.</title>
        <authorList>
            <person name="Coleine C."/>
            <person name="Masonjones S."/>
            <person name="Stajich J.E."/>
        </authorList>
    </citation>
    <scope>NUCLEOTIDE SEQUENCE [LARGE SCALE GENOMIC DNA]</scope>
    <source>
        <strain evidence="2 3">CCFEE 5311</strain>
    </source>
</reference>
<dbReference type="AlphaFoldDB" id="A0A4U0V3K5"/>
<accession>A0A4U0V3K5</accession>
<protein>
    <submittedName>
        <fullName evidence="2">Uncharacterized protein</fullName>
    </submittedName>
</protein>
<name>A0A4U0V3K5_9PEZI</name>
<proteinExistence type="predicted"/>
<feature type="coiled-coil region" evidence="1">
    <location>
        <begin position="271"/>
        <end position="298"/>
    </location>
</feature>
<organism evidence="2 3">
    <name type="scientific">Friedmanniomyces endolithicus</name>
    <dbReference type="NCBI Taxonomy" id="329885"/>
    <lineage>
        <taxon>Eukaryota</taxon>
        <taxon>Fungi</taxon>
        <taxon>Dikarya</taxon>
        <taxon>Ascomycota</taxon>
        <taxon>Pezizomycotina</taxon>
        <taxon>Dothideomycetes</taxon>
        <taxon>Dothideomycetidae</taxon>
        <taxon>Mycosphaerellales</taxon>
        <taxon>Teratosphaeriaceae</taxon>
        <taxon>Friedmanniomyces</taxon>
    </lineage>
</organism>
<gene>
    <name evidence="2" type="ORF">B0A54_06133</name>
</gene>
<comment type="caution">
    <text evidence="2">The sequence shown here is derived from an EMBL/GenBank/DDBJ whole genome shotgun (WGS) entry which is preliminary data.</text>
</comment>
<evidence type="ECO:0000256" key="1">
    <source>
        <dbReference type="SAM" id="Coils"/>
    </source>
</evidence>
<dbReference type="OrthoDB" id="3883762at2759"/>